<dbReference type="InterPro" id="IPR014729">
    <property type="entry name" value="Rossmann-like_a/b/a_fold"/>
</dbReference>
<dbReference type="PANTHER" id="PTHR43311">
    <property type="entry name" value="GLUTAMATE--TRNA LIGASE"/>
    <property type="match status" value="1"/>
</dbReference>
<protein>
    <recommendedName>
        <fullName evidence="8">Glutamate--tRNA ligase</fullName>
        <ecNumber evidence="8">6.1.1.17</ecNumber>
    </recommendedName>
    <alternativeName>
        <fullName evidence="8">Glutamyl-tRNA synthetase</fullName>
        <shortName evidence="8">GluRS</shortName>
    </alternativeName>
</protein>
<dbReference type="InterPro" id="IPR008925">
    <property type="entry name" value="aa_tRNA-synth_I_cd-bd_sf"/>
</dbReference>
<evidence type="ECO:0000256" key="6">
    <source>
        <dbReference type="ARBA" id="ARBA00022917"/>
    </source>
</evidence>
<dbReference type="InterPro" id="IPR020058">
    <property type="entry name" value="Glu/Gln-tRNA-synth_Ib_cat-dom"/>
</dbReference>
<accession>A0A9X4H4D1</accession>
<dbReference type="EMBL" id="JAKOAV010000005">
    <property type="protein sequence ID" value="MDF9407517.1"/>
    <property type="molecule type" value="Genomic_DNA"/>
</dbReference>
<dbReference type="AlphaFoldDB" id="A0A9X4H4D1"/>
<organism evidence="11 12">
    <name type="scientific">Pelotomaculum isophthalicicum JI</name>
    <dbReference type="NCBI Taxonomy" id="947010"/>
    <lineage>
        <taxon>Bacteria</taxon>
        <taxon>Bacillati</taxon>
        <taxon>Bacillota</taxon>
        <taxon>Clostridia</taxon>
        <taxon>Eubacteriales</taxon>
        <taxon>Desulfotomaculaceae</taxon>
        <taxon>Pelotomaculum</taxon>
    </lineage>
</organism>
<evidence type="ECO:0000256" key="1">
    <source>
        <dbReference type="ARBA" id="ARBA00007894"/>
    </source>
</evidence>
<dbReference type="InterPro" id="IPR020751">
    <property type="entry name" value="aa-tRNA-synth_I_codon-bd_sub2"/>
</dbReference>
<keyword evidence="5 8" id="KW-0067">ATP-binding</keyword>
<dbReference type="InterPro" id="IPR004527">
    <property type="entry name" value="Glu-tRNA-ligase_bac/mito"/>
</dbReference>
<dbReference type="HAMAP" id="MF_00022">
    <property type="entry name" value="Glu_tRNA_synth_type1"/>
    <property type="match status" value="1"/>
</dbReference>
<evidence type="ECO:0000313" key="12">
    <source>
        <dbReference type="Proteomes" id="UP001154312"/>
    </source>
</evidence>
<comment type="caution">
    <text evidence="11">The sequence shown here is derived from an EMBL/GenBank/DDBJ whole genome shotgun (WGS) entry which is preliminary data.</text>
</comment>
<dbReference type="InterPro" id="IPR049940">
    <property type="entry name" value="GluQ/Sye"/>
</dbReference>
<gene>
    <name evidence="8 11" type="primary">gltX</name>
    <name evidence="11" type="ORF">L7E55_03945</name>
</gene>
<dbReference type="EC" id="6.1.1.17" evidence="8"/>
<dbReference type="InterPro" id="IPR020752">
    <property type="entry name" value="Glu-tRNA-synth_I_codon-bd_sub1"/>
</dbReference>
<sequence>MLSSVRVRFAPSPTGPFHIGGARSALFNWLFARRYGGTFIVRIEDTDMERSTKESEENILAALRWLGMDWDEGVEVGGPHGPYRQTERLGIYREYIEHLLQEGLAYRCYCTEEELAAERDALLKKGEMPRYLGRCRNLSPEEQSWLEAAGRQPVIRFRVPEGKVVNVNDLVRGDVSFECNGIGDFIILKSDGIPTYNFAVVVDDHLMSVSHVIRAEEHLPNTPRQILLYEALGWPSPEFAHVSLILGKDRSKMSKRHGATAVEQYQEKGYLPEALDNFLALLGWSPGGEEEILTIEALKQQFSLERVAKSPAVFDLDKLNWLNGHYIRQAPLGEITDLAIPYLEKAGYITTPLSQPKYEWVKMVVDAVREYLTCLSEITGHVAFFFADMIEVKENEAKEILSGEQVPAVLAALRNKVAGSGELTNSEAKLLLKEVGKETGFKGKQVFMPVRVALTGSTHGPELNQVMVILGKDKIYSRLDRALDMISR</sequence>
<keyword evidence="12" id="KW-1185">Reference proteome</keyword>
<dbReference type="Gene3D" id="3.40.50.620">
    <property type="entry name" value="HUPs"/>
    <property type="match status" value="1"/>
</dbReference>
<evidence type="ECO:0000259" key="10">
    <source>
        <dbReference type="Pfam" id="PF19269"/>
    </source>
</evidence>
<dbReference type="PRINTS" id="PR00987">
    <property type="entry name" value="TRNASYNTHGLU"/>
</dbReference>
<evidence type="ECO:0000256" key="4">
    <source>
        <dbReference type="ARBA" id="ARBA00022741"/>
    </source>
</evidence>
<feature type="domain" description="Glutamyl/glutaminyl-tRNA synthetase class Ib catalytic" evidence="9">
    <location>
        <begin position="5"/>
        <end position="321"/>
    </location>
</feature>
<dbReference type="Proteomes" id="UP001154312">
    <property type="component" value="Unassembled WGS sequence"/>
</dbReference>
<name>A0A9X4H4D1_9FIRM</name>
<evidence type="ECO:0000256" key="8">
    <source>
        <dbReference type="HAMAP-Rule" id="MF_00022"/>
    </source>
</evidence>
<dbReference type="FunFam" id="1.10.10.350:FF:000002">
    <property type="entry name" value="Glutamate--tRNA ligase"/>
    <property type="match status" value="1"/>
</dbReference>
<dbReference type="GO" id="GO:0000049">
    <property type="term" value="F:tRNA binding"/>
    <property type="evidence" value="ECO:0007669"/>
    <property type="project" value="InterPro"/>
</dbReference>
<dbReference type="PANTHER" id="PTHR43311:SF2">
    <property type="entry name" value="GLUTAMATE--TRNA LIGASE, MITOCHONDRIAL-RELATED"/>
    <property type="match status" value="1"/>
</dbReference>
<evidence type="ECO:0000256" key="3">
    <source>
        <dbReference type="ARBA" id="ARBA00022598"/>
    </source>
</evidence>
<evidence type="ECO:0000259" key="9">
    <source>
        <dbReference type="Pfam" id="PF00749"/>
    </source>
</evidence>
<comment type="subcellular location">
    <subcellularLocation>
        <location evidence="8">Cytoplasm</location>
    </subcellularLocation>
</comment>
<keyword evidence="6 8" id="KW-0648">Protein biosynthesis</keyword>
<feature type="short sequence motif" description="'KMSKS' region" evidence="8">
    <location>
        <begin position="252"/>
        <end position="256"/>
    </location>
</feature>
<comment type="catalytic activity">
    <reaction evidence="8">
        <text>tRNA(Glu) + L-glutamate + ATP = L-glutamyl-tRNA(Glu) + AMP + diphosphate</text>
        <dbReference type="Rhea" id="RHEA:23540"/>
        <dbReference type="Rhea" id="RHEA-COMP:9663"/>
        <dbReference type="Rhea" id="RHEA-COMP:9680"/>
        <dbReference type="ChEBI" id="CHEBI:29985"/>
        <dbReference type="ChEBI" id="CHEBI:30616"/>
        <dbReference type="ChEBI" id="CHEBI:33019"/>
        <dbReference type="ChEBI" id="CHEBI:78442"/>
        <dbReference type="ChEBI" id="CHEBI:78520"/>
        <dbReference type="ChEBI" id="CHEBI:456215"/>
        <dbReference type="EC" id="6.1.1.17"/>
    </reaction>
</comment>
<dbReference type="Pfam" id="PF00749">
    <property type="entry name" value="tRNA-synt_1c"/>
    <property type="match status" value="1"/>
</dbReference>
<dbReference type="CDD" id="cd00808">
    <property type="entry name" value="GluRS_core"/>
    <property type="match status" value="1"/>
</dbReference>
<keyword evidence="2 8" id="KW-0963">Cytoplasm</keyword>
<dbReference type="PROSITE" id="PS00178">
    <property type="entry name" value="AA_TRNA_LIGASE_I"/>
    <property type="match status" value="1"/>
</dbReference>
<proteinExistence type="inferred from homology"/>
<feature type="domain" description="Aminoacyl-tRNA synthetase class I anticodon-binding" evidence="10">
    <location>
        <begin position="335"/>
        <end position="483"/>
    </location>
</feature>
<comment type="subunit">
    <text evidence="8">Monomer.</text>
</comment>
<dbReference type="InterPro" id="IPR000924">
    <property type="entry name" value="Glu/Gln-tRNA-synth"/>
</dbReference>
<dbReference type="Gene3D" id="1.10.8.70">
    <property type="entry name" value="Glutamate-tRNA synthetase, class I, anticodon-binding domain 1"/>
    <property type="match status" value="1"/>
</dbReference>
<dbReference type="SUPFAM" id="SSF52374">
    <property type="entry name" value="Nucleotidylyl transferase"/>
    <property type="match status" value="1"/>
</dbReference>
<evidence type="ECO:0000256" key="5">
    <source>
        <dbReference type="ARBA" id="ARBA00022840"/>
    </source>
</evidence>
<keyword evidence="3 8" id="KW-0436">Ligase</keyword>
<keyword evidence="4 8" id="KW-0547">Nucleotide-binding</keyword>
<feature type="short sequence motif" description="'HIGH' region" evidence="8">
    <location>
        <begin position="11"/>
        <end position="21"/>
    </location>
</feature>
<dbReference type="GO" id="GO:0005524">
    <property type="term" value="F:ATP binding"/>
    <property type="evidence" value="ECO:0007669"/>
    <property type="project" value="UniProtKB-UniRule"/>
</dbReference>
<dbReference type="FunFam" id="3.40.50.620:FF:000045">
    <property type="entry name" value="Glutamate--tRNA ligase, mitochondrial"/>
    <property type="match status" value="1"/>
</dbReference>
<dbReference type="Gene3D" id="1.10.10.350">
    <property type="match status" value="1"/>
</dbReference>
<evidence type="ECO:0000313" key="11">
    <source>
        <dbReference type="EMBL" id="MDF9407517.1"/>
    </source>
</evidence>
<comment type="caution">
    <text evidence="8">Lacks conserved residue(s) required for the propagation of feature annotation.</text>
</comment>
<dbReference type="SUPFAM" id="SSF48163">
    <property type="entry name" value="An anticodon-binding domain of class I aminoacyl-tRNA synthetases"/>
    <property type="match status" value="1"/>
</dbReference>
<dbReference type="InterPro" id="IPR045462">
    <property type="entry name" value="aa-tRNA-synth_I_cd-bd"/>
</dbReference>
<reference evidence="11" key="1">
    <citation type="submission" date="2022-02" db="EMBL/GenBank/DDBJ databases">
        <authorList>
            <person name="Leng L."/>
        </authorList>
    </citation>
    <scope>NUCLEOTIDE SEQUENCE</scope>
    <source>
        <strain evidence="11">JI</strain>
    </source>
</reference>
<keyword evidence="7 8" id="KW-0030">Aminoacyl-tRNA synthetase</keyword>
<dbReference type="GO" id="GO:0006424">
    <property type="term" value="P:glutamyl-tRNA aminoacylation"/>
    <property type="evidence" value="ECO:0007669"/>
    <property type="project" value="UniProtKB-UniRule"/>
</dbReference>
<comment type="function">
    <text evidence="8">Catalyzes the attachment of glutamate to tRNA(Glu) in a two-step reaction: glutamate is first activated by ATP to form Glu-AMP and then transferred to the acceptor end of tRNA(Glu).</text>
</comment>
<dbReference type="Pfam" id="PF19269">
    <property type="entry name" value="Anticodon_2"/>
    <property type="match status" value="1"/>
</dbReference>
<dbReference type="InterPro" id="IPR001412">
    <property type="entry name" value="aa-tRNA-synth_I_CS"/>
</dbReference>
<dbReference type="InterPro" id="IPR033910">
    <property type="entry name" value="GluRS_core"/>
</dbReference>
<dbReference type="NCBIfam" id="TIGR00464">
    <property type="entry name" value="gltX_bact"/>
    <property type="match status" value="1"/>
</dbReference>
<evidence type="ECO:0000256" key="7">
    <source>
        <dbReference type="ARBA" id="ARBA00023146"/>
    </source>
</evidence>
<dbReference type="GO" id="GO:0005829">
    <property type="term" value="C:cytosol"/>
    <property type="evidence" value="ECO:0007669"/>
    <property type="project" value="TreeGrafter"/>
</dbReference>
<dbReference type="GO" id="GO:0008270">
    <property type="term" value="F:zinc ion binding"/>
    <property type="evidence" value="ECO:0007669"/>
    <property type="project" value="InterPro"/>
</dbReference>
<dbReference type="GO" id="GO:0004818">
    <property type="term" value="F:glutamate-tRNA ligase activity"/>
    <property type="evidence" value="ECO:0007669"/>
    <property type="project" value="UniProtKB-UniRule"/>
</dbReference>
<feature type="binding site" evidence="8">
    <location>
        <position position="255"/>
    </location>
    <ligand>
        <name>ATP</name>
        <dbReference type="ChEBI" id="CHEBI:30616"/>
    </ligand>
</feature>
<evidence type="ECO:0000256" key="2">
    <source>
        <dbReference type="ARBA" id="ARBA00022490"/>
    </source>
</evidence>
<comment type="similarity">
    <text evidence="1 8">Belongs to the class-I aminoacyl-tRNA synthetase family. Glutamate--tRNA ligase type 1 subfamily.</text>
</comment>